<keyword evidence="3" id="KW-1185">Reference proteome</keyword>
<sequence>MGMTETTRGRVRTERSHKRVRTYIDGRLVIDTTAPTLVWESPYYPTYYLPAADLRAKLEPTGSTRHSPSRGEGVEYDVVVDGITRSAAAVRYPDSPIPELQDLVRLDWDLMDEWFEEDEPVYVHPRDPYTRVDVLVSSRHVRIAIAGQTVAESHAPHILFETGLPPRYYLPLTDVRTELLTSSSKRTRCPYKGTAEYFNIRIGDAEYQDLVWIYRTPLPESQKVAGLACFYDEKVDVFIDGEKQERPKTPFG</sequence>
<gene>
    <name evidence="2" type="ORF">DFR68_109208</name>
</gene>
<evidence type="ECO:0000313" key="3">
    <source>
        <dbReference type="Proteomes" id="UP000255355"/>
    </source>
</evidence>
<proteinExistence type="predicted"/>
<organism evidence="2 3">
    <name type="scientific">Nocardia mexicana</name>
    <dbReference type="NCBI Taxonomy" id="279262"/>
    <lineage>
        <taxon>Bacteria</taxon>
        <taxon>Bacillati</taxon>
        <taxon>Actinomycetota</taxon>
        <taxon>Actinomycetes</taxon>
        <taxon>Mycobacteriales</taxon>
        <taxon>Nocardiaceae</taxon>
        <taxon>Nocardia</taxon>
    </lineage>
</organism>
<reference evidence="2 3" key="1">
    <citation type="submission" date="2018-07" db="EMBL/GenBank/DDBJ databases">
        <title>Genomic Encyclopedia of Type Strains, Phase IV (KMG-IV): sequencing the most valuable type-strain genomes for metagenomic binning, comparative biology and taxonomic classification.</title>
        <authorList>
            <person name="Goeker M."/>
        </authorList>
    </citation>
    <scope>NUCLEOTIDE SEQUENCE [LARGE SCALE GENOMIC DNA]</scope>
    <source>
        <strain evidence="2 3">DSM 44952</strain>
    </source>
</reference>
<comment type="caution">
    <text evidence="2">The sequence shown here is derived from an EMBL/GenBank/DDBJ whole genome shotgun (WGS) entry which is preliminary data.</text>
</comment>
<dbReference type="AlphaFoldDB" id="A0A370GUN8"/>
<dbReference type="InterPro" id="IPR007361">
    <property type="entry name" value="DUF427"/>
</dbReference>
<feature type="domain" description="DUF427" evidence="1">
    <location>
        <begin position="141"/>
        <end position="233"/>
    </location>
</feature>
<name>A0A370GUN8_9NOCA</name>
<evidence type="ECO:0000313" key="2">
    <source>
        <dbReference type="EMBL" id="RDI47209.1"/>
    </source>
</evidence>
<dbReference type="InterPro" id="IPR038694">
    <property type="entry name" value="DUF427_sf"/>
</dbReference>
<evidence type="ECO:0000259" key="1">
    <source>
        <dbReference type="Pfam" id="PF04248"/>
    </source>
</evidence>
<protein>
    <submittedName>
        <fullName evidence="2">Uncharacterized protein (DUF427 family)</fullName>
    </submittedName>
</protein>
<dbReference type="PANTHER" id="PTHR34310">
    <property type="entry name" value="DUF427 DOMAIN PROTEIN (AFU_ORTHOLOGUE AFUA_3G02220)"/>
    <property type="match status" value="1"/>
</dbReference>
<accession>A0A370GUN8</accession>
<dbReference type="Proteomes" id="UP000255355">
    <property type="component" value="Unassembled WGS sequence"/>
</dbReference>
<dbReference type="STRING" id="1210089.GCA_001613165_04353"/>
<dbReference type="EMBL" id="QQAZ01000009">
    <property type="protein sequence ID" value="RDI47209.1"/>
    <property type="molecule type" value="Genomic_DNA"/>
</dbReference>
<dbReference type="Pfam" id="PF04248">
    <property type="entry name" value="NTP_transf_9"/>
    <property type="match status" value="2"/>
</dbReference>
<dbReference type="Gene3D" id="2.170.150.40">
    <property type="entry name" value="Domain of unknown function (DUF427)"/>
    <property type="match status" value="2"/>
</dbReference>
<dbReference type="PANTHER" id="PTHR34310:SF9">
    <property type="entry name" value="BLR5716 PROTEIN"/>
    <property type="match status" value="1"/>
</dbReference>
<feature type="domain" description="DUF427" evidence="1">
    <location>
        <begin position="20"/>
        <end position="102"/>
    </location>
</feature>